<evidence type="ECO:0000313" key="15">
    <source>
        <dbReference type="Proteomes" id="UP000095287"/>
    </source>
</evidence>
<name>A0A1I7YDH4_9BILA</name>
<evidence type="ECO:0000313" key="16">
    <source>
        <dbReference type="WBParaSite" id="L893_g15244.t1"/>
    </source>
</evidence>
<dbReference type="PRINTS" id="PR01078">
    <property type="entry name" value="AMINACHANNEL"/>
</dbReference>
<sequence length="147" mass="17216">MWFQFSRWAMSVPEVAEMAFSEAEQRLIKKKRVKLVKDFAEHTSAHGCMLVHRSRTCRRRTFWTIAVALAWSICLYQIYIAVGKYFQYSTQTSVRIKHLNNVTFPAVTICNLNPIRNTWLLENYDLFSEINKLQEVGGCGSLYMPRL</sequence>
<keyword evidence="10" id="KW-0325">Glycoprotein</keyword>
<dbReference type="Proteomes" id="UP000095287">
    <property type="component" value="Unplaced"/>
</dbReference>
<keyword evidence="6 14" id="KW-1133">Transmembrane helix</keyword>
<keyword evidence="12 13" id="KW-0407">Ion channel</keyword>
<dbReference type="PANTHER" id="PTHR11690">
    <property type="entry name" value="AMILORIDE-SENSITIVE SODIUM CHANNEL-RELATED"/>
    <property type="match status" value="1"/>
</dbReference>
<evidence type="ECO:0000256" key="14">
    <source>
        <dbReference type="SAM" id="Phobius"/>
    </source>
</evidence>
<organism evidence="15 16">
    <name type="scientific">Steinernema glaseri</name>
    <dbReference type="NCBI Taxonomy" id="37863"/>
    <lineage>
        <taxon>Eukaryota</taxon>
        <taxon>Metazoa</taxon>
        <taxon>Ecdysozoa</taxon>
        <taxon>Nematoda</taxon>
        <taxon>Chromadorea</taxon>
        <taxon>Rhabditida</taxon>
        <taxon>Tylenchina</taxon>
        <taxon>Panagrolaimomorpha</taxon>
        <taxon>Strongyloidoidea</taxon>
        <taxon>Steinernematidae</taxon>
        <taxon>Steinernema</taxon>
    </lineage>
</organism>
<proteinExistence type="inferred from homology"/>
<comment type="similarity">
    <text evidence="2 13">Belongs to the amiloride-sensitive sodium channel (TC 1.A.6) family.</text>
</comment>
<dbReference type="AlphaFoldDB" id="A0A1I7YDH4"/>
<evidence type="ECO:0000256" key="10">
    <source>
        <dbReference type="ARBA" id="ARBA00023180"/>
    </source>
</evidence>
<evidence type="ECO:0000256" key="6">
    <source>
        <dbReference type="ARBA" id="ARBA00022989"/>
    </source>
</evidence>
<evidence type="ECO:0000256" key="13">
    <source>
        <dbReference type="RuleBase" id="RU000679"/>
    </source>
</evidence>
<evidence type="ECO:0000256" key="4">
    <source>
        <dbReference type="ARBA" id="ARBA00022461"/>
    </source>
</evidence>
<keyword evidence="8 13" id="KW-0406">Ion transport</keyword>
<accession>A0A1I7YDH4</accession>
<keyword evidence="9 14" id="KW-0472">Membrane</keyword>
<evidence type="ECO:0000256" key="3">
    <source>
        <dbReference type="ARBA" id="ARBA00022448"/>
    </source>
</evidence>
<evidence type="ECO:0000256" key="9">
    <source>
        <dbReference type="ARBA" id="ARBA00023136"/>
    </source>
</evidence>
<dbReference type="InterPro" id="IPR001873">
    <property type="entry name" value="ENaC"/>
</dbReference>
<evidence type="ECO:0000256" key="2">
    <source>
        <dbReference type="ARBA" id="ARBA00007193"/>
    </source>
</evidence>
<feature type="transmembrane region" description="Helical" evidence="14">
    <location>
        <begin position="62"/>
        <end position="82"/>
    </location>
</feature>
<comment type="subcellular location">
    <subcellularLocation>
        <location evidence="1">Membrane</location>
        <topology evidence="1">Multi-pass membrane protein</topology>
    </subcellularLocation>
</comment>
<keyword evidence="15" id="KW-1185">Reference proteome</keyword>
<dbReference type="Pfam" id="PF00858">
    <property type="entry name" value="ASC"/>
    <property type="match status" value="1"/>
</dbReference>
<reference evidence="16" key="1">
    <citation type="submission" date="2016-11" db="UniProtKB">
        <authorList>
            <consortium name="WormBaseParasite"/>
        </authorList>
    </citation>
    <scope>IDENTIFICATION</scope>
</reference>
<keyword evidence="11 13" id="KW-0739">Sodium transport</keyword>
<keyword evidence="7" id="KW-0915">Sodium</keyword>
<evidence type="ECO:0000256" key="8">
    <source>
        <dbReference type="ARBA" id="ARBA00023065"/>
    </source>
</evidence>
<protein>
    <submittedName>
        <fullName evidence="16">Amiloride-sensitive sodium channel subunit alpha</fullName>
    </submittedName>
</protein>
<evidence type="ECO:0000256" key="7">
    <source>
        <dbReference type="ARBA" id="ARBA00023053"/>
    </source>
</evidence>
<dbReference type="GO" id="GO:0005886">
    <property type="term" value="C:plasma membrane"/>
    <property type="evidence" value="ECO:0007669"/>
    <property type="project" value="TreeGrafter"/>
</dbReference>
<keyword evidence="3 13" id="KW-0813">Transport</keyword>
<evidence type="ECO:0000256" key="12">
    <source>
        <dbReference type="ARBA" id="ARBA00023303"/>
    </source>
</evidence>
<dbReference type="GO" id="GO:0015280">
    <property type="term" value="F:ligand-gated sodium channel activity"/>
    <property type="evidence" value="ECO:0007669"/>
    <property type="project" value="TreeGrafter"/>
</dbReference>
<keyword evidence="4 13" id="KW-0894">Sodium channel</keyword>
<dbReference type="WBParaSite" id="L893_g15244.t1">
    <property type="protein sequence ID" value="L893_g15244.t1"/>
    <property type="gene ID" value="L893_g15244"/>
</dbReference>
<evidence type="ECO:0000256" key="5">
    <source>
        <dbReference type="ARBA" id="ARBA00022692"/>
    </source>
</evidence>
<evidence type="ECO:0000256" key="11">
    <source>
        <dbReference type="ARBA" id="ARBA00023201"/>
    </source>
</evidence>
<keyword evidence="5 13" id="KW-0812">Transmembrane</keyword>
<evidence type="ECO:0000256" key="1">
    <source>
        <dbReference type="ARBA" id="ARBA00004141"/>
    </source>
</evidence>